<reference evidence="2 3" key="1">
    <citation type="submission" date="2017-04" db="EMBL/GenBank/DDBJ databases">
        <title>Complete Genome Sequence of the Bacillus horikoshii 20a strain from Cuatro Cienegas, Coahuila, Mexico.</title>
        <authorList>
            <person name="Zarza E."/>
            <person name="Alcaraz L.D."/>
            <person name="Aguilar-Salinas B."/>
            <person name="Islas A."/>
            <person name="Olmedo-Alvarez G."/>
        </authorList>
    </citation>
    <scope>NUCLEOTIDE SEQUENCE [LARGE SCALE GENOMIC DNA]</scope>
    <source>
        <strain evidence="2 3">20a</strain>
        <plasmid evidence="2 3">unnamed1</plasmid>
    </source>
</reference>
<sequence length="290" mass="35132">MYMIFQIKTPDPDLEFKVKDYYKHLNSNFPYGIKGLYCFYSNLNESLYAGKSTEIKTRISAHIRESTHTKEFAGEFFYVKIWLIKNQVDLDMLETFIINELKPKYNSSKVYNDSLDHLDDNTLYKNSFSWINESYINGLSESEMRVLSYLKEMLIKQLKEREYTFRQMFQETIRETKYSLESYYSDFIKEAEEYLKEELGKCLDICLQKQYSDLCIKFEERVKQLLFLEEKVFWVTNETNFVADDLNEIKRTMNFKLEKVYQDYAVLKGELEKYKRKRFRNVLSWFNKSK</sequence>
<geneLocation type="plasmid" evidence="2 3">
    <name>unnamed1</name>
</geneLocation>
<dbReference type="Pfam" id="PF01541">
    <property type="entry name" value="GIY-YIG"/>
    <property type="match status" value="1"/>
</dbReference>
<dbReference type="Gene3D" id="3.40.1440.10">
    <property type="entry name" value="GIY-YIG endonuclease"/>
    <property type="match status" value="1"/>
</dbReference>
<evidence type="ECO:0000313" key="2">
    <source>
        <dbReference type="EMBL" id="ART78712.1"/>
    </source>
</evidence>
<keyword evidence="2" id="KW-0614">Plasmid</keyword>
<dbReference type="SUPFAM" id="SSF82771">
    <property type="entry name" value="GIY-YIG endonuclease"/>
    <property type="match status" value="1"/>
</dbReference>
<keyword evidence="3" id="KW-1185">Reference proteome</keyword>
<dbReference type="InterPro" id="IPR000305">
    <property type="entry name" value="GIY-YIG_endonuc"/>
</dbReference>
<protein>
    <recommendedName>
        <fullName evidence="1">GIY-YIG domain-containing protein</fullName>
    </recommendedName>
</protein>
<gene>
    <name evidence="2" type="ORF">B4U37_21615</name>
</gene>
<feature type="domain" description="GIY-YIG" evidence="1">
    <location>
        <begin position="32"/>
        <end position="107"/>
    </location>
</feature>
<organism evidence="2 3">
    <name type="scientific">Sutcliffiella horikoshii</name>
    <dbReference type="NCBI Taxonomy" id="79883"/>
    <lineage>
        <taxon>Bacteria</taxon>
        <taxon>Bacillati</taxon>
        <taxon>Bacillota</taxon>
        <taxon>Bacilli</taxon>
        <taxon>Bacillales</taxon>
        <taxon>Bacillaceae</taxon>
        <taxon>Sutcliffiella</taxon>
    </lineage>
</organism>
<dbReference type="InterPro" id="IPR035901">
    <property type="entry name" value="GIY-YIG_endonuc_sf"/>
</dbReference>
<accession>A0ABM6KQG5</accession>
<name>A0ABM6KQG5_9BACI</name>
<evidence type="ECO:0000313" key="3">
    <source>
        <dbReference type="Proteomes" id="UP000195573"/>
    </source>
</evidence>
<dbReference type="Proteomes" id="UP000195573">
    <property type="component" value="Plasmid unnamed1"/>
</dbReference>
<proteinExistence type="predicted"/>
<dbReference type="PROSITE" id="PS50164">
    <property type="entry name" value="GIY_YIG"/>
    <property type="match status" value="1"/>
</dbReference>
<dbReference type="EMBL" id="CP020881">
    <property type="protein sequence ID" value="ART78712.1"/>
    <property type="molecule type" value="Genomic_DNA"/>
</dbReference>
<dbReference type="SMART" id="SM00465">
    <property type="entry name" value="GIYc"/>
    <property type="match status" value="1"/>
</dbReference>
<evidence type="ECO:0000259" key="1">
    <source>
        <dbReference type="PROSITE" id="PS50164"/>
    </source>
</evidence>